<feature type="transmembrane region" description="Helical" evidence="10">
    <location>
        <begin position="245"/>
        <end position="262"/>
    </location>
</feature>
<dbReference type="RefSeq" id="WP_145281443.1">
    <property type="nucleotide sequence ID" value="NZ_CP036291.1"/>
</dbReference>
<dbReference type="AlphaFoldDB" id="A0A518D7M5"/>
<keyword evidence="6 10" id="KW-0812">Transmembrane</keyword>
<keyword evidence="5" id="KW-0633">Potassium transport</keyword>
<dbReference type="PANTHER" id="PTHR32507:SF7">
    <property type="entry name" value="K(+)_H(+) ANTIPORTER NHAP2"/>
    <property type="match status" value="1"/>
</dbReference>
<keyword evidence="2" id="KW-0813">Transport</keyword>
<name>A0A518D7M5_9BACT</name>
<sequence>MFLIDTVILVTGVLLLLGIASSKLSARLGVPVLVLFLLLGMLAGSEGVGGVEFEDYRLAHGVGTLALAMILFDGGLSTALSAVRLAWRPSALLATWGVLVTAAITGAAAAWILQISWLHGLLLGSIVGSTDAAAVFSVLRSGGIGLPKRLASVLEIESASNDPMAIFLTIGSIEVLLGDMRFGPALLGLFATQMLIGGVCGVLGGYAGGWAANRIELNAPGLYPVLISAFCLLTFGMAAQLGGSGFLAVYLAGIVIGNRPLVFRRGIRLFHDAIAWLSQIVMFVVLGLLCFPSRLIEVGPKALLISAVLIFVARPVAVLLSTLPFRFTWQERTFMSWVGLKGAVPITLAMFPLMLATPERPLQAPLLFDVVFFIVVVSAIIQGTSLAPVARLLGLERPRDPEPPLTLEISSLRHVNGEVVDYAVGDDSRAAGRLVRELSLPDGAVIAMVARGEQIIPPKGSTRIHAGDHVILVLGPGVQPLVSQIFGRDSDARGLIPARIEFPLRASATVRELQELYSIEIDASGERTLAELLCHALKKETPGVGASARFGPLELRVLNVGADGRIEQVGLSILPIAMQTQQPP</sequence>
<dbReference type="GO" id="GO:0015297">
    <property type="term" value="F:antiporter activity"/>
    <property type="evidence" value="ECO:0007669"/>
    <property type="project" value="UniProtKB-KW"/>
</dbReference>
<dbReference type="Proteomes" id="UP000317429">
    <property type="component" value="Chromosome"/>
</dbReference>
<dbReference type="Pfam" id="PF00999">
    <property type="entry name" value="Na_H_Exchanger"/>
    <property type="match status" value="1"/>
</dbReference>
<accession>A0A518D7M5</accession>
<feature type="transmembrane region" description="Helical" evidence="10">
    <location>
        <begin position="302"/>
        <end position="322"/>
    </location>
</feature>
<feature type="transmembrane region" description="Helical" evidence="10">
    <location>
        <begin position="65"/>
        <end position="87"/>
    </location>
</feature>
<dbReference type="GO" id="GO:1902600">
    <property type="term" value="P:proton transmembrane transport"/>
    <property type="evidence" value="ECO:0007669"/>
    <property type="project" value="InterPro"/>
</dbReference>
<feature type="transmembrane region" description="Helical" evidence="10">
    <location>
        <begin position="32"/>
        <end position="53"/>
    </location>
</feature>
<keyword evidence="7 10" id="KW-1133">Transmembrane helix</keyword>
<evidence type="ECO:0000256" key="5">
    <source>
        <dbReference type="ARBA" id="ARBA00022538"/>
    </source>
</evidence>
<dbReference type="GO" id="GO:0006813">
    <property type="term" value="P:potassium ion transport"/>
    <property type="evidence" value="ECO:0007669"/>
    <property type="project" value="UniProtKB-KW"/>
</dbReference>
<feature type="transmembrane region" description="Helical" evidence="10">
    <location>
        <begin position="185"/>
        <end position="209"/>
    </location>
</feature>
<evidence type="ECO:0000256" key="1">
    <source>
        <dbReference type="ARBA" id="ARBA00004651"/>
    </source>
</evidence>
<feature type="transmembrane region" description="Helical" evidence="10">
    <location>
        <begin position="221"/>
        <end position="239"/>
    </location>
</feature>
<organism evidence="12 13">
    <name type="scientific">Pirellulimonas nuda</name>
    <dbReference type="NCBI Taxonomy" id="2528009"/>
    <lineage>
        <taxon>Bacteria</taxon>
        <taxon>Pseudomonadati</taxon>
        <taxon>Planctomycetota</taxon>
        <taxon>Planctomycetia</taxon>
        <taxon>Pirellulales</taxon>
        <taxon>Lacipirellulaceae</taxon>
        <taxon>Pirellulimonas</taxon>
    </lineage>
</organism>
<dbReference type="PANTHER" id="PTHR32507">
    <property type="entry name" value="NA(+)/H(+) ANTIPORTER 1"/>
    <property type="match status" value="1"/>
</dbReference>
<dbReference type="Gene3D" id="3.30.70.1450">
    <property type="entry name" value="Regulator of K+ conductance, C-terminal domain"/>
    <property type="match status" value="1"/>
</dbReference>
<dbReference type="InterPro" id="IPR006037">
    <property type="entry name" value="RCK_C"/>
</dbReference>
<proteinExistence type="predicted"/>
<dbReference type="NCBIfam" id="NF003716">
    <property type="entry name" value="PRK05326.1-3"/>
    <property type="match status" value="1"/>
</dbReference>
<evidence type="ECO:0000256" key="2">
    <source>
        <dbReference type="ARBA" id="ARBA00022448"/>
    </source>
</evidence>
<keyword evidence="13" id="KW-1185">Reference proteome</keyword>
<evidence type="ECO:0000256" key="3">
    <source>
        <dbReference type="ARBA" id="ARBA00022449"/>
    </source>
</evidence>
<dbReference type="GO" id="GO:0005886">
    <property type="term" value="C:plasma membrane"/>
    <property type="evidence" value="ECO:0007669"/>
    <property type="project" value="UniProtKB-SubCell"/>
</dbReference>
<evidence type="ECO:0000256" key="6">
    <source>
        <dbReference type="ARBA" id="ARBA00022692"/>
    </source>
</evidence>
<comment type="subcellular location">
    <subcellularLocation>
        <location evidence="1">Cell membrane</location>
        <topology evidence="1">Multi-pass membrane protein</topology>
    </subcellularLocation>
</comment>
<feature type="transmembrane region" description="Helical" evidence="10">
    <location>
        <begin position="274"/>
        <end position="296"/>
    </location>
</feature>
<keyword evidence="3" id="KW-0050">Antiport</keyword>
<dbReference type="SUPFAM" id="SSF116726">
    <property type="entry name" value="TrkA C-terminal domain-like"/>
    <property type="match status" value="1"/>
</dbReference>
<evidence type="ECO:0000256" key="10">
    <source>
        <dbReference type="SAM" id="Phobius"/>
    </source>
</evidence>
<feature type="domain" description="RCK C-terminal" evidence="11">
    <location>
        <begin position="407"/>
        <end position="488"/>
    </location>
</feature>
<dbReference type="KEGG" id="pnd:Pla175_08440"/>
<protein>
    <submittedName>
        <fullName evidence="12">K(+)/H(+) antiporter NhaP</fullName>
    </submittedName>
</protein>
<dbReference type="PROSITE" id="PS51202">
    <property type="entry name" value="RCK_C"/>
    <property type="match status" value="1"/>
</dbReference>
<feature type="transmembrane region" description="Helical" evidence="10">
    <location>
        <begin position="93"/>
        <end position="113"/>
    </location>
</feature>
<dbReference type="GO" id="GO:0008324">
    <property type="term" value="F:monoatomic cation transmembrane transporter activity"/>
    <property type="evidence" value="ECO:0007669"/>
    <property type="project" value="InterPro"/>
</dbReference>
<evidence type="ECO:0000256" key="7">
    <source>
        <dbReference type="ARBA" id="ARBA00022989"/>
    </source>
</evidence>
<keyword evidence="9 10" id="KW-0472">Membrane</keyword>
<dbReference type="Pfam" id="PF02080">
    <property type="entry name" value="TrkA_C"/>
    <property type="match status" value="1"/>
</dbReference>
<keyword evidence="5" id="KW-0630">Potassium</keyword>
<dbReference type="SMART" id="SM01091">
    <property type="entry name" value="CorC_HlyC"/>
    <property type="match status" value="1"/>
</dbReference>
<evidence type="ECO:0000313" key="12">
    <source>
        <dbReference type="EMBL" id="QDU87482.1"/>
    </source>
</evidence>
<dbReference type="InterPro" id="IPR005170">
    <property type="entry name" value="Transptr-assoc_dom"/>
</dbReference>
<dbReference type="OrthoDB" id="9810759at2"/>
<dbReference type="EMBL" id="CP036291">
    <property type="protein sequence ID" value="QDU87482.1"/>
    <property type="molecule type" value="Genomic_DNA"/>
</dbReference>
<dbReference type="InterPro" id="IPR006153">
    <property type="entry name" value="Cation/H_exchanger_TM"/>
</dbReference>
<keyword evidence="4" id="KW-1003">Cell membrane</keyword>
<evidence type="ECO:0000256" key="4">
    <source>
        <dbReference type="ARBA" id="ARBA00022475"/>
    </source>
</evidence>
<evidence type="ECO:0000313" key="13">
    <source>
        <dbReference type="Proteomes" id="UP000317429"/>
    </source>
</evidence>
<dbReference type="NCBIfam" id="NF003715">
    <property type="entry name" value="PRK05326.1-2"/>
    <property type="match status" value="1"/>
</dbReference>
<reference evidence="12 13" key="1">
    <citation type="submission" date="2019-02" db="EMBL/GenBank/DDBJ databases">
        <title>Deep-cultivation of Planctomycetes and their phenomic and genomic characterization uncovers novel biology.</title>
        <authorList>
            <person name="Wiegand S."/>
            <person name="Jogler M."/>
            <person name="Boedeker C."/>
            <person name="Pinto D."/>
            <person name="Vollmers J."/>
            <person name="Rivas-Marin E."/>
            <person name="Kohn T."/>
            <person name="Peeters S.H."/>
            <person name="Heuer A."/>
            <person name="Rast P."/>
            <person name="Oberbeckmann S."/>
            <person name="Bunk B."/>
            <person name="Jeske O."/>
            <person name="Meyerdierks A."/>
            <person name="Storesund J.E."/>
            <person name="Kallscheuer N."/>
            <person name="Luecker S."/>
            <person name="Lage O.M."/>
            <person name="Pohl T."/>
            <person name="Merkel B.J."/>
            <person name="Hornburger P."/>
            <person name="Mueller R.-W."/>
            <person name="Bruemmer F."/>
            <person name="Labrenz M."/>
            <person name="Spormann A.M."/>
            <person name="Op den Camp H."/>
            <person name="Overmann J."/>
            <person name="Amann R."/>
            <person name="Jetten M.S.M."/>
            <person name="Mascher T."/>
            <person name="Medema M.H."/>
            <person name="Devos D.P."/>
            <person name="Kaster A.-K."/>
            <person name="Ovreas L."/>
            <person name="Rohde M."/>
            <person name="Galperin M.Y."/>
            <person name="Jogler C."/>
        </authorList>
    </citation>
    <scope>NUCLEOTIDE SEQUENCE [LARGE SCALE GENOMIC DNA]</scope>
    <source>
        <strain evidence="12 13">Pla175</strain>
    </source>
</reference>
<evidence type="ECO:0000259" key="11">
    <source>
        <dbReference type="PROSITE" id="PS51202"/>
    </source>
</evidence>
<keyword evidence="8" id="KW-0406">Ion transport</keyword>
<evidence type="ECO:0000256" key="9">
    <source>
        <dbReference type="ARBA" id="ARBA00023136"/>
    </source>
</evidence>
<dbReference type="InterPro" id="IPR038770">
    <property type="entry name" value="Na+/solute_symporter_sf"/>
</dbReference>
<evidence type="ECO:0000256" key="8">
    <source>
        <dbReference type="ARBA" id="ARBA00023065"/>
    </source>
</evidence>
<dbReference type="InterPro" id="IPR036721">
    <property type="entry name" value="RCK_C_sf"/>
</dbReference>
<dbReference type="Gene3D" id="1.20.1530.20">
    <property type="match status" value="1"/>
</dbReference>
<gene>
    <name evidence="12" type="primary">nhaP_1</name>
    <name evidence="12" type="ORF">Pla175_08440</name>
</gene>
<feature type="transmembrane region" description="Helical" evidence="10">
    <location>
        <begin position="334"/>
        <end position="354"/>
    </location>
</feature>
<feature type="transmembrane region" description="Helical" evidence="10">
    <location>
        <begin position="366"/>
        <end position="389"/>
    </location>
</feature>